<protein>
    <recommendedName>
        <fullName evidence="3">HK97 gp10 family phage protein</fullName>
    </recommendedName>
</protein>
<dbReference type="Proteomes" id="UP000093199">
    <property type="component" value="Unassembled WGS sequence"/>
</dbReference>
<evidence type="ECO:0008006" key="3">
    <source>
        <dbReference type="Google" id="ProtNLM"/>
    </source>
</evidence>
<comment type="caution">
    <text evidence="1">The sequence shown here is derived from an EMBL/GenBank/DDBJ whole genome shotgun (WGS) entry which is preliminary data.</text>
</comment>
<evidence type="ECO:0000313" key="1">
    <source>
        <dbReference type="EMBL" id="OCS82277.1"/>
    </source>
</evidence>
<dbReference type="EMBL" id="MASJ01000042">
    <property type="protein sequence ID" value="OCS82277.1"/>
    <property type="molecule type" value="Genomic_DNA"/>
</dbReference>
<gene>
    <name evidence="1" type="ORF">A6M13_07535</name>
</gene>
<name>A0A1C0Y523_9BACL</name>
<accession>A0A1C0Y523</accession>
<dbReference type="AlphaFoldDB" id="A0A1C0Y523"/>
<dbReference type="OrthoDB" id="1696709at2"/>
<dbReference type="InterPro" id="IPR010064">
    <property type="entry name" value="HK97-gp10_tail"/>
</dbReference>
<dbReference type="Pfam" id="PF04883">
    <property type="entry name" value="HK97-gp10_like"/>
    <property type="match status" value="1"/>
</dbReference>
<keyword evidence="2" id="KW-1185">Reference proteome</keyword>
<sequence>MATINISQLANEINRELQRYANRITDETDVVAKEVAEDGVRQLKVTSPKDKGDYAAGWTYKKVKDAYVVHNKDEYRLTHLLEKPHVQRDGSLSQAQPHIKPVEQKMIADFERKVYGVISE</sequence>
<dbReference type="RefSeq" id="WP_066548617.1">
    <property type="nucleotide sequence ID" value="NZ_MASJ01000042.1"/>
</dbReference>
<evidence type="ECO:0000313" key="2">
    <source>
        <dbReference type="Proteomes" id="UP000093199"/>
    </source>
</evidence>
<organism evidence="1 2">
    <name type="scientific">Caryophanon tenue</name>
    <dbReference type="NCBI Taxonomy" id="33978"/>
    <lineage>
        <taxon>Bacteria</taxon>
        <taxon>Bacillati</taxon>
        <taxon>Bacillota</taxon>
        <taxon>Bacilli</taxon>
        <taxon>Bacillales</taxon>
        <taxon>Caryophanaceae</taxon>
        <taxon>Caryophanon</taxon>
    </lineage>
</organism>
<proteinExistence type="predicted"/>
<dbReference type="STRING" id="33978.A6M13_07535"/>
<reference evidence="1 2" key="1">
    <citation type="submission" date="2016-07" db="EMBL/GenBank/DDBJ databases">
        <title>Caryophanon tenue genome sequencing.</title>
        <authorList>
            <person name="Verma A."/>
            <person name="Pal Y."/>
            <person name="Krishnamurthi S."/>
        </authorList>
    </citation>
    <scope>NUCLEOTIDE SEQUENCE [LARGE SCALE GENOMIC DNA]</scope>
    <source>
        <strain evidence="1 2">DSM 14152</strain>
    </source>
</reference>